<keyword evidence="3 5" id="KW-1133">Transmembrane helix</keyword>
<dbReference type="GO" id="GO:0030416">
    <property type="term" value="P:methylamine metabolic process"/>
    <property type="evidence" value="ECO:0007669"/>
    <property type="project" value="InterPro"/>
</dbReference>
<evidence type="ECO:0000259" key="6">
    <source>
        <dbReference type="Pfam" id="PF07291"/>
    </source>
</evidence>
<reference evidence="7 8" key="1">
    <citation type="submission" date="2014-07" db="EMBL/GenBank/DDBJ databases">
        <title>Epilithonimonas lactis LMG 22401 Genome.</title>
        <authorList>
            <person name="Pipes S.E."/>
            <person name="Stropko S.J."/>
        </authorList>
    </citation>
    <scope>NUCLEOTIDE SEQUENCE [LARGE SCALE GENOMIC DNA]</scope>
    <source>
        <strain evidence="7 8">LMG 24401</strain>
    </source>
</reference>
<feature type="transmembrane region" description="Helical" evidence="5">
    <location>
        <begin position="45"/>
        <end position="67"/>
    </location>
</feature>
<feature type="transmembrane region" description="Helical" evidence="5">
    <location>
        <begin position="141"/>
        <end position="164"/>
    </location>
</feature>
<evidence type="ECO:0000256" key="4">
    <source>
        <dbReference type="ARBA" id="ARBA00023136"/>
    </source>
</evidence>
<evidence type="ECO:0000256" key="2">
    <source>
        <dbReference type="ARBA" id="ARBA00022692"/>
    </source>
</evidence>
<feature type="domain" description="Methylamine utilisation protein MauE" evidence="6">
    <location>
        <begin position="6"/>
        <end position="132"/>
    </location>
</feature>
<dbReference type="InterPro" id="IPR009908">
    <property type="entry name" value="Methylamine_util_MauE"/>
</dbReference>
<protein>
    <recommendedName>
        <fullName evidence="6">Methylamine utilisation protein MauE domain-containing protein</fullName>
    </recommendedName>
</protein>
<dbReference type="Pfam" id="PF07291">
    <property type="entry name" value="MauE"/>
    <property type="match status" value="1"/>
</dbReference>
<dbReference type="EMBL" id="JPLY01000005">
    <property type="protein sequence ID" value="KFC19117.1"/>
    <property type="molecule type" value="Genomic_DNA"/>
</dbReference>
<sequence length="501" mass="57673">MKNYLNIFILIVSYFFILLFVYAGISKILDFENFQVQIGQSPLLSSYAGIVSYSVIISELFIAFLLIFSQYRIIGLYGSLGIMTSFTIYIYLILNYSEFIPCSCGGILEKLGWEEHLIFNVCCVVAAAVSIFILEHVRKHWIKTLVSVTIMIILNCALVMILFFSSEQMIKKGNSFVRRFPHHLIIKEKSLDLKVNSYYFAGVSEGKIILGNYTNPMIITEVDPSMNNYRKQMIKLDNYDHGFKFLKLYVQGSEFYLADGTVPIIYRGTIKSHYAETVSYKKFYFDQIAVIDSVKIAFRTFNPKTMVRSLGILNTASGKYELNPNIIQKQKDGIFDTDGYLIADNQTDQYYYNYFYRNVITSADADQLFSSQHTIDTTSIAKVQSKMMTNGKIKMNAPPVMVNKMGTAVNGFLFNQSNLMGKYENRNQWKTNSIIDIYNTNNKSYRGSFYIQNKGDDKLIQMFATYEYFYTLIGNEIIRYRYAQAFASDLRKGNAENLTLE</sequence>
<dbReference type="STRING" id="421072.SAMN04488097_3384"/>
<dbReference type="GO" id="GO:0016020">
    <property type="term" value="C:membrane"/>
    <property type="evidence" value="ECO:0007669"/>
    <property type="project" value="UniProtKB-SubCell"/>
</dbReference>
<evidence type="ECO:0000313" key="7">
    <source>
        <dbReference type="EMBL" id="KFC19117.1"/>
    </source>
</evidence>
<feature type="transmembrane region" description="Helical" evidence="5">
    <location>
        <begin position="117"/>
        <end position="134"/>
    </location>
</feature>
<comment type="subcellular location">
    <subcellularLocation>
        <location evidence="1">Membrane</location>
        <topology evidence="1">Multi-pass membrane protein</topology>
    </subcellularLocation>
</comment>
<keyword evidence="8" id="KW-1185">Reference proteome</keyword>
<feature type="transmembrane region" description="Helical" evidence="5">
    <location>
        <begin position="74"/>
        <end position="97"/>
    </location>
</feature>
<comment type="caution">
    <text evidence="7">The sequence shown here is derived from an EMBL/GenBank/DDBJ whole genome shotgun (WGS) entry which is preliminary data.</text>
</comment>
<evidence type="ECO:0000313" key="8">
    <source>
        <dbReference type="Proteomes" id="UP000028623"/>
    </source>
</evidence>
<evidence type="ECO:0000256" key="3">
    <source>
        <dbReference type="ARBA" id="ARBA00022989"/>
    </source>
</evidence>
<dbReference type="RefSeq" id="WP_034978586.1">
    <property type="nucleotide sequence ID" value="NZ_FOFI01000005.1"/>
</dbReference>
<dbReference type="Proteomes" id="UP000028623">
    <property type="component" value="Unassembled WGS sequence"/>
</dbReference>
<keyword evidence="2 5" id="KW-0812">Transmembrane</keyword>
<gene>
    <name evidence="7" type="ORF">IO89_16550</name>
</gene>
<dbReference type="eggNOG" id="ENOG502Z9VN">
    <property type="taxonomic scope" value="Bacteria"/>
</dbReference>
<evidence type="ECO:0000256" key="5">
    <source>
        <dbReference type="SAM" id="Phobius"/>
    </source>
</evidence>
<name>A0A085B9H2_9FLAO</name>
<accession>A0A085B9H2</accession>
<organism evidence="7 8">
    <name type="scientific">Epilithonimonas lactis</name>
    <dbReference type="NCBI Taxonomy" id="421072"/>
    <lineage>
        <taxon>Bacteria</taxon>
        <taxon>Pseudomonadati</taxon>
        <taxon>Bacteroidota</taxon>
        <taxon>Flavobacteriia</taxon>
        <taxon>Flavobacteriales</taxon>
        <taxon>Weeksellaceae</taxon>
        <taxon>Chryseobacterium group</taxon>
        <taxon>Epilithonimonas</taxon>
    </lineage>
</organism>
<proteinExistence type="predicted"/>
<evidence type="ECO:0000256" key="1">
    <source>
        <dbReference type="ARBA" id="ARBA00004141"/>
    </source>
</evidence>
<keyword evidence="4 5" id="KW-0472">Membrane</keyword>
<dbReference type="AlphaFoldDB" id="A0A085B9H2"/>
<feature type="transmembrane region" description="Helical" evidence="5">
    <location>
        <begin position="7"/>
        <end position="25"/>
    </location>
</feature>